<dbReference type="OrthoDB" id="10389899at2759"/>
<evidence type="ECO:0000256" key="1">
    <source>
        <dbReference type="SAM" id="Phobius"/>
    </source>
</evidence>
<gene>
    <name evidence="2" type="primary">AVEN_86550_1</name>
    <name evidence="2" type="ORF">TNIN_3011</name>
</gene>
<sequence length="216" mass="24940">MLEQLRPVTHNRIINIIVLILLSFPFLYSITSFVACDRTGASRFYVYGYDLDSPILEASVILIKKCLHFLVNSTFPSLVAVLFCYLCLRCSSCYNCLTEKVFLYSPEEFEHSEQIHILRKKEKRDDILENLQDIFSIPSFFLDSIAFINMLLVLRISMTRNVMKCVEAKAVFYGIPNLVSLIVILWIAGDLPTEQNKLKGTFYKRAHSKYLIVFPS</sequence>
<keyword evidence="1" id="KW-0472">Membrane</keyword>
<proteinExistence type="predicted"/>
<dbReference type="Proteomes" id="UP000886998">
    <property type="component" value="Unassembled WGS sequence"/>
</dbReference>
<keyword evidence="1" id="KW-0812">Transmembrane</keyword>
<evidence type="ECO:0000313" key="3">
    <source>
        <dbReference type="Proteomes" id="UP000886998"/>
    </source>
</evidence>
<dbReference type="EMBL" id="BMAV01002304">
    <property type="protein sequence ID" value="GFY41115.1"/>
    <property type="molecule type" value="Genomic_DNA"/>
</dbReference>
<name>A0A8X7BRJ2_9ARAC</name>
<feature type="transmembrane region" description="Helical" evidence="1">
    <location>
        <begin position="12"/>
        <end position="35"/>
    </location>
</feature>
<reference evidence="2" key="1">
    <citation type="submission" date="2020-08" db="EMBL/GenBank/DDBJ databases">
        <title>Multicomponent nature underlies the extraordinary mechanical properties of spider dragline silk.</title>
        <authorList>
            <person name="Kono N."/>
            <person name="Nakamura H."/>
            <person name="Mori M."/>
            <person name="Yoshida Y."/>
            <person name="Ohtoshi R."/>
            <person name="Malay A.D."/>
            <person name="Moran D.A.P."/>
            <person name="Tomita M."/>
            <person name="Numata K."/>
            <person name="Arakawa K."/>
        </authorList>
    </citation>
    <scope>NUCLEOTIDE SEQUENCE</scope>
</reference>
<evidence type="ECO:0000313" key="2">
    <source>
        <dbReference type="EMBL" id="GFY41115.1"/>
    </source>
</evidence>
<feature type="transmembrane region" description="Helical" evidence="1">
    <location>
        <begin position="170"/>
        <end position="189"/>
    </location>
</feature>
<keyword evidence="1" id="KW-1133">Transmembrane helix</keyword>
<keyword evidence="3" id="KW-1185">Reference proteome</keyword>
<feature type="transmembrane region" description="Helical" evidence="1">
    <location>
        <begin position="134"/>
        <end position="158"/>
    </location>
</feature>
<organism evidence="2 3">
    <name type="scientific">Trichonephila inaurata madagascariensis</name>
    <dbReference type="NCBI Taxonomy" id="2747483"/>
    <lineage>
        <taxon>Eukaryota</taxon>
        <taxon>Metazoa</taxon>
        <taxon>Ecdysozoa</taxon>
        <taxon>Arthropoda</taxon>
        <taxon>Chelicerata</taxon>
        <taxon>Arachnida</taxon>
        <taxon>Araneae</taxon>
        <taxon>Araneomorphae</taxon>
        <taxon>Entelegynae</taxon>
        <taxon>Araneoidea</taxon>
        <taxon>Nephilidae</taxon>
        <taxon>Trichonephila</taxon>
        <taxon>Trichonephila inaurata</taxon>
    </lineage>
</organism>
<accession>A0A8X7BRJ2</accession>
<protein>
    <submittedName>
        <fullName evidence="2">Uncharacterized protein</fullName>
    </submittedName>
</protein>
<dbReference type="AlphaFoldDB" id="A0A8X7BRJ2"/>
<comment type="caution">
    <text evidence="2">The sequence shown here is derived from an EMBL/GenBank/DDBJ whole genome shotgun (WGS) entry which is preliminary data.</text>
</comment>